<dbReference type="STRING" id="309799.DICTH_1694"/>
<protein>
    <submittedName>
        <fullName evidence="3">Uncharacterized protein</fullName>
    </submittedName>
</protein>
<dbReference type="KEGG" id="dth:DICTH_1694"/>
<evidence type="ECO:0000259" key="1">
    <source>
        <dbReference type="Pfam" id="PF13349"/>
    </source>
</evidence>
<dbReference type="Pfam" id="PF22746">
    <property type="entry name" value="SHOCT-like_DUF2089-C"/>
    <property type="match status" value="1"/>
</dbReference>
<keyword evidence="4" id="KW-1185">Reference proteome</keyword>
<dbReference type="eggNOG" id="COG3595">
    <property type="taxonomic scope" value="Bacteria"/>
</dbReference>
<proteinExistence type="predicted"/>
<feature type="domain" description="DUF4097" evidence="1">
    <location>
        <begin position="86"/>
        <end position="258"/>
    </location>
</feature>
<dbReference type="RefSeq" id="WP_012547130.1">
    <property type="nucleotide sequence ID" value="NC_011297.1"/>
</dbReference>
<dbReference type="PaxDb" id="309799-DICTH_1694"/>
<sequence>MEEEIKKILKLLEEGKITAEDAEKLIETIEEKRESRRKGIGFLDIGGIVAEAITSALSVVPNLVSSGLKGKVKADEVLDWDLERPLYIEVSAGDVSINISEESKIFIDGEGDFSIEDNVIRINAGDFNLTIPKLKALRVNLLAGDLKGKVICDEFEVYVKMGDASLDVDVEKIQGNVNMGDLSIKFLDDPSFAKLNCNMGDITVFLPENFDGKVVVDVSLGSLSVERKADNVRGNTYIYGSGEKSYIELRCNMGDVSVR</sequence>
<dbReference type="InterPro" id="IPR025164">
    <property type="entry name" value="Toastrack_DUF4097"/>
</dbReference>
<dbReference type="Pfam" id="PF13349">
    <property type="entry name" value="DUF4097"/>
    <property type="match status" value="1"/>
</dbReference>
<reference evidence="3 4" key="1">
    <citation type="journal article" date="2014" name="Genome Announc.">
        <title>Complete Genome Sequence of the Extreme Thermophile Dictyoglomus thermophilum H-6-12.</title>
        <authorList>
            <person name="Coil D.A."/>
            <person name="Badger J.H."/>
            <person name="Forberger H.C."/>
            <person name="Riggs F."/>
            <person name="Madupu R."/>
            <person name="Fedorova N."/>
            <person name="Ward N."/>
            <person name="Robb F.T."/>
            <person name="Eisen J.A."/>
        </authorList>
    </citation>
    <scope>NUCLEOTIDE SEQUENCE [LARGE SCALE GENOMIC DNA]</scope>
    <source>
        <strain evidence="4">ATCC 35947 / DSM 3960 / H-6-12</strain>
    </source>
</reference>
<dbReference type="EMBL" id="CP001146">
    <property type="protein sequence ID" value="ACI18498.1"/>
    <property type="molecule type" value="Genomic_DNA"/>
</dbReference>
<evidence type="ECO:0000313" key="3">
    <source>
        <dbReference type="EMBL" id="ACI18498.1"/>
    </source>
</evidence>
<organism evidence="3 4">
    <name type="scientific">Dictyoglomus thermophilum (strain ATCC 35947 / DSM 3960 / H-6-12)</name>
    <dbReference type="NCBI Taxonomy" id="309799"/>
    <lineage>
        <taxon>Bacteria</taxon>
        <taxon>Pseudomonadati</taxon>
        <taxon>Dictyoglomota</taxon>
        <taxon>Dictyoglomia</taxon>
        <taxon>Dictyoglomales</taxon>
        <taxon>Dictyoglomaceae</taxon>
        <taxon>Dictyoglomus</taxon>
    </lineage>
</organism>
<dbReference type="InterPro" id="IPR053959">
    <property type="entry name" value="YvlB/LiaX_N"/>
</dbReference>
<dbReference type="HOGENOM" id="CLU_1072541_0_0_0"/>
<gene>
    <name evidence="3" type="ordered locus">DICTH_1694</name>
</gene>
<evidence type="ECO:0000313" key="4">
    <source>
        <dbReference type="Proteomes" id="UP000001733"/>
    </source>
</evidence>
<feature type="domain" description="YvlB/LiaX N-terminal" evidence="2">
    <location>
        <begin position="3"/>
        <end position="34"/>
    </location>
</feature>
<accession>B5YAN5</accession>
<dbReference type="AlphaFoldDB" id="B5YAN5"/>
<name>B5YAN5_DICT6</name>
<dbReference type="OrthoDB" id="9813624at2"/>
<evidence type="ECO:0000259" key="2">
    <source>
        <dbReference type="Pfam" id="PF22746"/>
    </source>
</evidence>
<dbReference type="Proteomes" id="UP000001733">
    <property type="component" value="Chromosome"/>
</dbReference>